<dbReference type="KEGG" id="xor:XOC_0883"/>
<evidence type="ECO:0000313" key="2">
    <source>
        <dbReference type="Proteomes" id="UP000008851"/>
    </source>
</evidence>
<sequence length="53" mass="5754">MLPALRCRDRAGFVESAELLGLVLAAAVLIHERAVSIPFATWFQLHGLLVAPL</sequence>
<evidence type="ECO:0000313" key="1">
    <source>
        <dbReference type="EMBL" id="AEQ95089.1"/>
    </source>
</evidence>
<reference evidence="1 2" key="1">
    <citation type="journal article" date="2011" name="J. Bacteriol.">
        <title>Two new complete genome sequences offer insight into host and tissue specificity of plant pathogenic Xanthomonas spp.</title>
        <authorList>
            <person name="Bogdanove A.J."/>
            <person name="Koebnik R."/>
            <person name="Lu H."/>
            <person name="Furutani A."/>
            <person name="Angiuoli S.V."/>
            <person name="Patil P.B."/>
            <person name="Van Sluys M.A."/>
            <person name="Ryan R.P."/>
            <person name="Meyer D.F."/>
            <person name="Han S.W."/>
            <person name="Aparna G."/>
            <person name="Rajaram M."/>
            <person name="Delcher A.L."/>
            <person name="Phillippy A.M."/>
            <person name="Puiu D."/>
            <person name="Schatz M.C."/>
            <person name="Shumway M."/>
            <person name="Sommer D.D."/>
            <person name="Trapnell C."/>
            <person name="Benahmed F."/>
            <person name="Dimitrov G."/>
            <person name="Madupu R."/>
            <person name="Radune D."/>
            <person name="Sullivan S."/>
            <person name="Jha G."/>
            <person name="Ishihara H."/>
            <person name="Lee S.W."/>
            <person name="Pandey A."/>
            <person name="Sharma V."/>
            <person name="Sriariyanun M."/>
            <person name="Szurek B."/>
            <person name="Vera-Cruz C.M."/>
            <person name="Dorman K.S."/>
            <person name="Ronald P.C."/>
            <person name="Verdier V."/>
            <person name="Dow J.M."/>
            <person name="Sonti R.V."/>
            <person name="Tsuge S."/>
            <person name="Brendel V.P."/>
            <person name="Rabinowicz P.D."/>
            <person name="Leach J.E."/>
            <person name="White F.F."/>
            <person name="Salzberg S.L."/>
        </authorList>
    </citation>
    <scope>NUCLEOTIDE SEQUENCE [LARGE SCALE GENOMIC DNA]</scope>
    <source>
        <strain evidence="1 2">BLS256</strain>
    </source>
</reference>
<dbReference type="AlphaFoldDB" id="G7TDV0"/>
<protein>
    <submittedName>
        <fullName evidence="1">Uncharacterized protein</fullName>
    </submittedName>
</protein>
<dbReference type="HOGENOM" id="CLU_3067640_0_0_6"/>
<dbReference type="Proteomes" id="UP000008851">
    <property type="component" value="Chromosome"/>
</dbReference>
<organism evidence="1 2">
    <name type="scientific">Xanthomonas oryzae pv. oryzicola (strain BLS256)</name>
    <dbReference type="NCBI Taxonomy" id="383407"/>
    <lineage>
        <taxon>Bacteria</taxon>
        <taxon>Pseudomonadati</taxon>
        <taxon>Pseudomonadota</taxon>
        <taxon>Gammaproteobacteria</taxon>
        <taxon>Lysobacterales</taxon>
        <taxon>Lysobacteraceae</taxon>
        <taxon>Xanthomonas</taxon>
    </lineage>
</organism>
<proteinExistence type="predicted"/>
<dbReference type="EMBL" id="CP003057">
    <property type="protein sequence ID" value="AEQ95089.1"/>
    <property type="molecule type" value="Genomic_DNA"/>
</dbReference>
<name>G7TDV0_XANOB</name>
<gene>
    <name evidence="1" type="ORF">XOC_0883</name>
</gene>
<accession>G7TDV0</accession>